<dbReference type="SUPFAM" id="SSF88946">
    <property type="entry name" value="Sigma2 domain of RNA polymerase sigma factors"/>
    <property type="match status" value="1"/>
</dbReference>
<dbReference type="SUPFAM" id="SSF88659">
    <property type="entry name" value="Sigma3 and sigma4 domains of RNA polymerase sigma factors"/>
    <property type="match status" value="1"/>
</dbReference>
<dbReference type="GO" id="GO:0003677">
    <property type="term" value="F:DNA binding"/>
    <property type="evidence" value="ECO:0007669"/>
    <property type="project" value="InterPro"/>
</dbReference>
<keyword evidence="4" id="KW-0804">Transcription</keyword>
<comment type="similarity">
    <text evidence="1">Belongs to the sigma-70 factor family. ECF subfamily.</text>
</comment>
<dbReference type="Proteomes" id="UP000199109">
    <property type="component" value="Unassembled WGS sequence"/>
</dbReference>
<dbReference type="InterPro" id="IPR013324">
    <property type="entry name" value="RNA_pol_sigma_r3/r4-like"/>
</dbReference>
<accession>A0A1G7EMQ5</accession>
<gene>
    <name evidence="7" type="ORF">SAMN05421636_106253</name>
</gene>
<dbReference type="PANTHER" id="PTHR43133">
    <property type="entry name" value="RNA POLYMERASE ECF-TYPE SIGMA FACTO"/>
    <property type="match status" value="1"/>
</dbReference>
<evidence type="ECO:0000256" key="3">
    <source>
        <dbReference type="ARBA" id="ARBA00023082"/>
    </source>
</evidence>
<evidence type="ECO:0000259" key="6">
    <source>
        <dbReference type="Pfam" id="PF08281"/>
    </source>
</evidence>
<keyword evidence="2" id="KW-0805">Transcription regulation</keyword>
<dbReference type="GO" id="GO:0006352">
    <property type="term" value="P:DNA-templated transcription initiation"/>
    <property type="evidence" value="ECO:0007669"/>
    <property type="project" value="InterPro"/>
</dbReference>
<feature type="domain" description="RNA polymerase sigma-70 region 2" evidence="5">
    <location>
        <begin position="24"/>
        <end position="90"/>
    </location>
</feature>
<feature type="domain" description="RNA polymerase sigma factor 70 region 4 type 2" evidence="6">
    <location>
        <begin position="121"/>
        <end position="173"/>
    </location>
</feature>
<dbReference type="PANTHER" id="PTHR43133:SF51">
    <property type="entry name" value="RNA POLYMERASE SIGMA FACTOR"/>
    <property type="match status" value="1"/>
</dbReference>
<proteinExistence type="inferred from homology"/>
<keyword evidence="3" id="KW-0731">Sigma factor</keyword>
<evidence type="ECO:0000256" key="4">
    <source>
        <dbReference type="ARBA" id="ARBA00023163"/>
    </source>
</evidence>
<name>A0A1G7EMQ5_9FLAO</name>
<evidence type="ECO:0000256" key="2">
    <source>
        <dbReference type="ARBA" id="ARBA00023015"/>
    </source>
</evidence>
<dbReference type="InterPro" id="IPR039425">
    <property type="entry name" value="RNA_pol_sigma-70-like"/>
</dbReference>
<dbReference type="Pfam" id="PF04542">
    <property type="entry name" value="Sigma70_r2"/>
    <property type="match status" value="1"/>
</dbReference>
<dbReference type="InterPro" id="IPR013249">
    <property type="entry name" value="RNA_pol_sigma70_r4_t2"/>
</dbReference>
<dbReference type="NCBIfam" id="TIGR02937">
    <property type="entry name" value="sigma70-ECF"/>
    <property type="match status" value="1"/>
</dbReference>
<dbReference type="CDD" id="cd06171">
    <property type="entry name" value="Sigma70_r4"/>
    <property type="match status" value="1"/>
</dbReference>
<dbReference type="STRING" id="641691.SAMN05421636_106253"/>
<evidence type="ECO:0000256" key="1">
    <source>
        <dbReference type="ARBA" id="ARBA00010641"/>
    </source>
</evidence>
<dbReference type="EMBL" id="FNAO01000006">
    <property type="protein sequence ID" value="SDE64931.1"/>
    <property type="molecule type" value="Genomic_DNA"/>
</dbReference>
<dbReference type="InterPro" id="IPR013325">
    <property type="entry name" value="RNA_pol_sigma_r2"/>
</dbReference>
<dbReference type="InterPro" id="IPR036388">
    <property type="entry name" value="WH-like_DNA-bd_sf"/>
</dbReference>
<dbReference type="Pfam" id="PF08281">
    <property type="entry name" value="Sigma70_r4_2"/>
    <property type="match status" value="1"/>
</dbReference>
<dbReference type="Gene3D" id="1.10.1740.10">
    <property type="match status" value="1"/>
</dbReference>
<evidence type="ECO:0000313" key="8">
    <source>
        <dbReference type="Proteomes" id="UP000199109"/>
    </source>
</evidence>
<dbReference type="InterPro" id="IPR014284">
    <property type="entry name" value="RNA_pol_sigma-70_dom"/>
</dbReference>
<reference evidence="7 8" key="1">
    <citation type="submission" date="2016-10" db="EMBL/GenBank/DDBJ databases">
        <authorList>
            <person name="de Groot N.N."/>
        </authorList>
    </citation>
    <scope>NUCLEOTIDE SEQUENCE [LARGE SCALE GENOMIC DNA]</scope>
    <source>
        <strain evidence="7 8">DSM 23421</strain>
    </source>
</reference>
<dbReference type="AlphaFoldDB" id="A0A1G7EMQ5"/>
<dbReference type="GO" id="GO:0016987">
    <property type="term" value="F:sigma factor activity"/>
    <property type="evidence" value="ECO:0007669"/>
    <property type="project" value="UniProtKB-KW"/>
</dbReference>
<dbReference type="InterPro" id="IPR007627">
    <property type="entry name" value="RNA_pol_sigma70_r2"/>
</dbReference>
<keyword evidence="8" id="KW-1185">Reference proteome</keyword>
<protein>
    <submittedName>
        <fullName evidence="7">RNA polymerase sigma-70 factor, ECF subfamily</fullName>
    </submittedName>
</protein>
<evidence type="ECO:0000259" key="5">
    <source>
        <dbReference type="Pfam" id="PF04542"/>
    </source>
</evidence>
<dbReference type="RefSeq" id="WP_091869495.1">
    <property type="nucleotide sequence ID" value="NZ_FNAO01000006.1"/>
</dbReference>
<evidence type="ECO:0000313" key="7">
    <source>
        <dbReference type="EMBL" id="SDE64931.1"/>
    </source>
</evidence>
<dbReference type="OrthoDB" id="9780326at2"/>
<dbReference type="Gene3D" id="1.10.10.10">
    <property type="entry name" value="Winged helix-like DNA-binding domain superfamily/Winged helix DNA-binding domain"/>
    <property type="match status" value="1"/>
</dbReference>
<sequence length="181" mass="20985">MIAEETLVQDLQHPETRSQAFEVLVDTYKQRLYWHIRRIVLNHDDADDVLQNTFIKVYKNIKGFKGESKLYSWMYRIATNEALTLLKSNAKKLDVGSGELQDRMLGNLKADVYFEGDAIQLKLQKAMATLPEKQKLVFNMKYFEELKYTEISEILETSVGGLKASYHLAVKKIEAYLKEEA</sequence>
<organism evidence="7 8">
    <name type="scientific">Pricia antarctica</name>
    <dbReference type="NCBI Taxonomy" id="641691"/>
    <lineage>
        <taxon>Bacteria</taxon>
        <taxon>Pseudomonadati</taxon>
        <taxon>Bacteroidota</taxon>
        <taxon>Flavobacteriia</taxon>
        <taxon>Flavobacteriales</taxon>
        <taxon>Flavobacteriaceae</taxon>
        <taxon>Pricia</taxon>
    </lineage>
</organism>